<feature type="transmembrane region" description="Helical" evidence="6">
    <location>
        <begin position="59"/>
        <end position="79"/>
    </location>
</feature>
<gene>
    <name evidence="7" type="ORF">HFQ381_LOCUS15386</name>
</gene>
<dbReference type="PANTHER" id="PTHR43243:SF4">
    <property type="entry name" value="CATIONIC AMINO ACID TRANSPORTER 4"/>
    <property type="match status" value="1"/>
</dbReference>
<keyword evidence="5 6" id="KW-0472">Membrane</keyword>
<dbReference type="GO" id="GO:0005886">
    <property type="term" value="C:plasma membrane"/>
    <property type="evidence" value="ECO:0007669"/>
    <property type="project" value="TreeGrafter"/>
</dbReference>
<feature type="transmembrane region" description="Helical" evidence="6">
    <location>
        <begin position="562"/>
        <end position="583"/>
    </location>
</feature>
<dbReference type="AlphaFoldDB" id="A0A820JSZ3"/>
<feature type="transmembrane region" description="Helical" evidence="6">
    <location>
        <begin position="222"/>
        <end position="247"/>
    </location>
</feature>
<reference evidence="7" key="1">
    <citation type="submission" date="2021-02" db="EMBL/GenBank/DDBJ databases">
        <authorList>
            <person name="Nowell W R."/>
        </authorList>
    </citation>
    <scope>NUCLEOTIDE SEQUENCE</scope>
</reference>
<evidence type="ECO:0000256" key="3">
    <source>
        <dbReference type="ARBA" id="ARBA00022692"/>
    </source>
</evidence>
<comment type="caution">
    <text evidence="7">The sequence shown here is derived from an EMBL/GenBank/DDBJ whole genome shotgun (WGS) entry which is preliminary data.</text>
</comment>
<feature type="transmembrane region" description="Helical" evidence="6">
    <location>
        <begin position="349"/>
        <end position="372"/>
    </location>
</feature>
<keyword evidence="3 6" id="KW-0812">Transmembrane</keyword>
<name>A0A820JSZ3_9BILA</name>
<feature type="transmembrane region" description="Helical" evidence="6">
    <location>
        <begin position="133"/>
        <end position="153"/>
    </location>
</feature>
<organism evidence="7 8">
    <name type="scientific">Rotaria socialis</name>
    <dbReference type="NCBI Taxonomy" id="392032"/>
    <lineage>
        <taxon>Eukaryota</taxon>
        <taxon>Metazoa</taxon>
        <taxon>Spiralia</taxon>
        <taxon>Gnathifera</taxon>
        <taxon>Rotifera</taxon>
        <taxon>Eurotatoria</taxon>
        <taxon>Bdelloidea</taxon>
        <taxon>Philodinida</taxon>
        <taxon>Philodinidae</taxon>
        <taxon>Rotaria</taxon>
    </lineage>
</organism>
<keyword evidence="2" id="KW-0813">Transport</keyword>
<accession>A0A820JSZ3</accession>
<feature type="transmembrane region" description="Helical" evidence="6">
    <location>
        <begin position="642"/>
        <end position="664"/>
    </location>
</feature>
<dbReference type="Pfam" id="PF13520">
    <property type="entry name" value="AA_permease_2"/>
    <property type="match status" value="1"/>
</dbReference>
<evidence type="ECO:0000256" key="1">
    <source>
        <dbReference type="ARBA" id="ARBA00004141"/>
    </source>
</evidence>
<proteinExistence type="predicted"/>
<feature type="transmembrane region" description="Helical" evidence="6">
    <location>
        <begin position="487"/>
        <end position="506"/>
    </location>
</feature>
<dbReference type="Proteomes" id="UP000663851">
    <property type="component" value="Unassembled WGS sequence"/>
</dbReference>
<evidence type="ECO:0000313" key="7">
    <source>
        <dbReference type="EMBL" id="CAF4329925.1"/>
    </source>
</evidence>
<feature type="transmembrane region" description="Helical" evidence="6">
    <location>
        <begin position="534"/>
        <end position="556"/>
    </location>
</feature>
<feature type="transmembrane region" description="Helical" evidence="6">
    <location>
        <begin position="190"/>
        <end position="215"/>
    </location>
</feature>
<comment type="subcellular location">
    <subcellularLocation>
        <location evidence="1">Membrane</location>
        <topology evidence="1">Multi-pass membrane protein</topology>
    </subcellularLocation>
</comment>
<evidence type="ECO:0008006" key="9">
    <source>
        <dbReference type="Google" id="ProtNLM"/>
    </source>
</evidence>
<feature type="transmembrane region" description="Helical" evidence="6">
    <location>
        <begin position="399"/>
        <end position="421"/>
    </location>
</feature>
<dbReference type="EMBL" id="CAJOBO010001043">
    <property type="protein sequence ID" value="CAF4329925.1"/>
    <property type="molecule type" value="Genomic_DNA"/>
</dbReference>
<evidence type="ECO:0000313" key="8">
    <source>
        <dbReference type="Proteomes" id="UP000663851"/>
    </source>
</evidence>
<evidence type="ECO:0000256" key="5">
    <source>
        <dbReference type="ARBA" id="ARBA00023136"/>
    </source>
</evidence>
<feature type="transmembrane region" description="Helical" evidence="6">
    <location>
        <begin position="427"/>
        <end position="449"/>
    </location>
</feature>
<evidence type="ECO:0000256" key="4">
    <source>
        <dbReference type="ARBA" id="ARBA00022989"/>
    </source>
</evidence>
<evidence type="ECO:0000256" key="6">
    <source>
        <dbReference type="SAM" id="Phobius"/>
    </source>
</evidence>
<protein>
    <recommendedName>
        <fullName evidence="9">Cationic amino acid transporter</fullName>
    </recommendedName>
</protein>
<dbReference type="GO" id="GO:0015171">
    <property type="term" value="F:amino acid transmembrane transporter activity"/>
    <property type="evidence" value="ECO:0007669"/>
    <property type="project" value="TreeGrafter"/>
</dbReference>
<feature type="transmembrane region" description="Helical" evidence="6">
    <location>
        <begin position="303"/>
        <end position="329"/>
    </location>
</feature>
<dbReference type="PANTHER" id="PTHR43243">
    <property type="entry name" value="INNER MEMBRANE TRANSPORTER YGJI-RELATED"/>
    <property type="match status" value="1"/>
</dbReference>
<dbReference type="InterPro" id="IPR002293">
    <property type="entry name" value="AA/rel_permease1"/>
</dbReference>
<sequence>MPTPMFQYKRGVIRSIGHVGRIVLSPTKHIFKQITERKPMVVLQAEIDTQIEFRRTLNWFHLLAIGVGTMIGAGIFVLSGTAASKDAGPSVIISFILTGVIAFLSALSLSELGTMMPLSGSAYTYTYAALGEYLAWFIGWNSALIYLFGVLTVSVSWSKYVVVFIDIVSGYSAKGMFVQPPVSWNETTEVFIVTGQIVNLPAMVIVVAFTIILIIGIRETAVANLVLVIIKVIIILIFIFACCKYVNPKNYEPFFPSNLGSFSKYGVTGMLQASTHIFFAYVGFDSVATVAQEVKSPERSLPIALIGSTIISLLLYVGICTVMVGLVSYEQLNSDSPLTVALQATPYGLWLRIVMTLGGIASLTTVGMTAMLSQTRIFYAMAHDGLLPPLFCKLHPTRVTPWISTLISGIFCAVVSGFFPVDILGETSAIGALIMYIFVHVSVIVMRFTHKDMPRGFEVPCGRWLIPTIGSLLCMLLMKGVSRATAFRFLAWTILGQIFYFSYGYWHSKRRRLRKNEETMEIGHTIYDEYRSTAFGGFIIFLPLLSCSSFVLITAWKPQLLFLRIARTLCLVMIVLCLVLIVYDIFVIVDPTRCFALNCNNAQVTYQVNSTYKTTITGWPLNITWPDYFLTNMTMKRIFQSIQMCSAVLFILFCSLYLLTYFIYRRIYIEQGAVSNDNKYEIVKYEPVASSKKNSKTTVQSFSEYDSNDQVAVFNVENRSSTFTKCSPSTTPTKVEAIPVQVIKQNSFVFPRTNSLVQDRACTRCMKEPRMILVTQYELKNLFPYLCINCNNEIVRDQLKLQHTHATNSRMWKP</sequence>
<dbReference type="Gene3D" id="1.20.1740.10">
    <property type="entry name" value="Amino acid/polyamine transporter I"/>
    <property type="match status" value="1"/>
</dbReference>
<feature type="transmembrane region" description="Helical" evidence="6">
    <location>
        <begin position="91"/>
        <end position="113"/>
    </location>
</feature>
<keyword evidence="4 6" id="KW-1133">Transmembrane helix</keyword>
<evidence type="ECO:0000256" key="2">
    <source>
        <dbReference type="ARBA" id="ARBA00022448"/>
    </source>
</evidence>